<sequence>MNSVLVSESFTTNGPQDGASGHLVSIRRKPGRGALTQFTAETVRHIVVPELRIVGIPGAAAEYCGFAQTGHAADFAHIAALRTGAQA</sequence>
<reference evidence="2 3" key="1">
    <citation type="submission" date="2020-01" db="EMBL/GenBank/DDBJ databases">
        <title>Glutamicibacter soli M275.</title>
        <authorList>
            <person name="Meng X."/>
        </authorList>
    </citation>
    <scope>NUCLEOTIDE SEQUENCE [LARGE SCALE GENOMIC DNA]</scope>
    <source>
        <strain evidence="2 3">M275</strain>
    </source>
</reference>
<feature type="compositionally biased region" description="Polar residues" evidence="1">
    <location>
        <begin position="1"/>
        <end position="15"/>
    </location>
</feature>
<proteinExistence type="predicted"/>
<dbReference type="RefSeq" id="WP_161447051.1">
    <property type="nucleotide sequence ID" value="NZ_WYDN01000001.1"/>
</dbReference>
<dbReference type="AlphaFoldDB" id="A0A6L9G2I1"/>
<protein>
    <submittedName>
        <fullName evidence="2">Uncharacterized protein</fullName>
    </submittedName>
</protein>
<evidence type="ECO:0000313" key="3">
    <source>
        <dbReference type="Proteomes" id="UP000477543"/>
    </source>
</evidence>
<evidence type="ECO:0000313" key="2">
    <source>
        <dbReference type="EMBL" id="NAZ14740.1"/>
    </source>
</evidence>
<dbReference type="EMBL" id="WYDN01000001">
    <property type="protein sequence ID" value="NAZ14740.1"/>
    <property type="molecule type" value="Genomic_DNA"/>
</dbReference>
<organism evidence="2 3">
    <name type="scientific">Glutamicibacter soli</name>
    <dbReference type="NCBI Taxonomy" id="453836"/>
    <lineage>
        <taxon>Bacteria</taxon>
        <taxon>Bacillati</taxon>
        <taxon>Actinomycetota</taxon>
        <taxon>Actinomycetes</taxon>
        <taxon>Micrococcales</taxon>
        <taxon>Micrococcaceae</taxon>
        <taxon>Glutamicibacter</taxon>
    </lineage>
</organism>
<comment type="caution">
    <text evidence="2">The sequence shown here is derived from an EMBL/GenBank/DDBJ whole genome shotgun (WGS) entry which is preliminary data.</text>
</comment>
<accession>A0A6L9G2I1</accession>
<evidence type="ECO:0000256" key="1">
    <source>
        <dbReference type="SAM" id="MobiDB-lite"/>
    </source>
</evidence>
<name>A0A6L9G2I1_9MICC</name>
<feature type="region of interest" description="Disordered" evidence="1">
    <location>
        <begin position="1"/>
        <end position="23"/>
    </location>
</feature>
<gene>
    <name evidence="2" type="ORF">GT020_01475</name>
</gene>
<dbReference type="Proteomes" id="UP000477543">
    <property type="component" value="Unassembled WGS sequence"/>
</dbReference>